<organism evidence="4 5">
    <name type="scientific">Acanthoscelides obtectus</name>
    <name type="common">Bean weevil</name>
    <name type="synonym">Bruchus obtectus</name>
    <dbReference type="NCBI Taxonomy" id="200917"/>
    <lineage>
        <taxon>Eukaryota</taxon>
        <taxon>Metazoa</taxon>
        <taxon>Ecdysozoa</taxon>
        <taxon>Arthropoda</taxon>
        <taxon>Hexapoda</taxon>
        <taxon>Insecta</taxon>
        <taxon>Pterygota</taxon>
        <taxon>Neoptera</taxon>
        <taxon>Endopterygota</taxon>
        <taxon>Coleoptera</taxon>
        <taxon>Polyphaga</taxon>
        <taxon>Cucujiformia</taxon>
        <taxon>Chrysomeloidea</taxon>
        <taxon>Chrysomelidae</taxon>
        <taxon>Bruchinae</taxon>
        <taxon>Bruchini</taxon>
        <taxon>Acanthoscelides</taxon>
    </lineage>
</organism>
<feature type="signal peptide" evidence="3">
    <location>
        <begin position="1"/>
        <end position="20"/>
    </location>
</feature>
<dbReference type="GO" id="GO:0008010">
    <property type="term" value="F:structural constituent of chitin-based larval cuticle"/>
    <property type="evidence" value="ECO:0007669"/>
    <property type="project" value="TreeGrafter"/>
</dbReference>
<keyword evidence="3" id="KW-0732">Signal</keyword>
<proteinExistence type="predicted"/>
<feature type="region of interest" description="Disordered" evidence="2">
    <location>
        <begin position="31"/>
        <end position="54"/>
    </location>
</feature>
<feature type="region of interest" description="Disordered" evidence="2">
    <location>
        <begin position="320"/>
        <end position="339"/>
    </location>
</feature>
<dbReference type="Pfam" id="PF00379">
    <property type="entry name" value="Chitin_bind_4"/>
    <property type="match status" value="1"/>
</dbReference>
<evidence type="ECO:0000313" key="4">
    <source>
        <dbReference type="EMBL" id="CAH1953739.1"/>
    </source>
</evidence>
<dbReference type="PANTHER" id="PTHR10380">
    <property type="entry name" value="CUTICLE PROTEIN"/>
    <property type="match status" value="1"/>
</dbReference>
<dbReference type="AlphaFoldDB" id="A0A9P0JIH8"/>
<feature type="region of interest" description="Disordered" evidence="2">
    <location>
        <begin position="191"/>
        <end position="313"/>
    </location>
</feature>
<dbReference type="InterPro" id="IPR050468">
    <property type="entry name" value="Cuticle_Struct_Prot"/>
</dbReference>
<sequence length="339" mass="36912">MKFLITNSLVILVAVSICHCQDYEDDYELPPARRPAPARVQPNYSGPAKNENRAPPVAILKQINRHNEDGSYTYGYESGDGTFKIETKLPNGEVKGKYGYVDDTGKVRVVEYGATKHGFAPAGEGITVPPPTLVDERPQSEQEEEYYEPQQVEPVRPAITAAKLRPRPKAQPAFESYSPPQQFEPINTPVPRRPQIAGAAPTPVETQTFDFGPVSRPSPARSFSPAPKPRPAPVQFAQPAPVENGFELRPRPAKITYVEPVERSEQGGGFASFEPAPRPAPRPAPSSFAPRPSASSYAPRKSAVPANGRTGGILDQLSKDYALPSDGAPPLHDISFGYY</sequence>
<name>A0A9P0JIH8_ACAOB</name>
<evidence type="ECO:0000313" key="5">
    <source>
        <dbReference type="Proteomes" id="UP001152888"/>
    </source>
</evidence>
<dbReference type="PANTHER" id="PTHR10380:SF234">
    <property type="entry name" value="CUTICULAR PROTEIN 97EA, ISOFORM A"/>
    <property type="match status" value="1"/>
</dbReference>
<accession>A0A9P0JIH8</accession>
<feature type="chain" id="PRO_5040290796" evidence="3">
    <location>
        <begin position="21"/>
        <end position="339"/>
    </location>
</feature>
<evidence type="ECO:0000256" key="3">
    <source>
        <dbReference type="SAM" id="SignalP"/>
    </source>
</evidence>
<dbReference type="GO" id="GO:0062129">
    <property type="term" value="C:chitin-based extracellular matrix"/>
    <property type="evidence" value="ECO:0007669"/>
    <property type="project" value="TreeGrafter"/>
</dbReference>
<dbReference type="Proteomes" id="UP001152888">
    <property type="component" value="Unassembled WGS sequence"/>
</dbReference>
<dbReference type="InterPro" id="IPR000618">
    <property type="entry name" value="Insect_cuticle"/>
</dbReference>
<evidence type="ECO:0000256" key="1">
    <source>
        <dbReference type="PROSITE-ProRule" id="PRU00497"/>
    </source>
</evidence>
<keyword evidence="1" id="KW-0193">Cuticle</keyword>
<dbReference type="EMBL" id="CAKOFQ010006652">
    <property type="protein sequence ID" value="CAH1953739.1"/>
    <property type="molecule type" value="Genomic_DNA"/>
</dbReference>
<reference evidence="4" key="1">
    <citation type="submission" date="2022-03" db="EMBL/GenBank/DDBJ databases">
        <authorList>
            <person name="Sayadi A."/>
        </authorList>
    </citation>
    <scope>NUCLEOTIDE SEQUENCE</scope>
</reference>
<dbReference type="PROSITE" id="PS51155">
    <property type="entry name" value="CHIT_BIND_RR_2"/>
    <property type="match status" value="1"/>
</dbReference>
<feature type="compositionally biased region" description="Low complexity" evidence="2">
    <location>
        <begin position="233"/>
        <end position="242"/>
    </location>
</feature>
<keyword evidence="5" id="KW-1185">Reference proteome</keyword>
<evidence type="ECO:0000256" key="2">
    <source>
        <dbReference type="SAM" id="MobiDB-lite"/>
    </source>
</evidence>
<feature type="compositionally biased region" description="Low complexity" evidence="2">
    <location>
        <begin position="213"/>
        <end position="225"/>
    </location>
</feature>
<feature type="compositionally biased region" description="Low complexity" evidence="2">
    <location>
        <begin position="285"/>
        <end position="303"/>
    </location>
</feature>
<gene>
    <name evidence="4" type="ORF">ACAOBT_LOCUS201</name>
</gene>
<protein>
    <submittedName>
        <fullName evidence="4">Uncharacterized protein</fullName>
    </submittedName>
</protein>
<comment type="caution">
    <text evidence="4">The sequence shown here is derived from an EMBL/GenBank/DDBJ whole genome shotgun (WGS) entry which is preliminary data.</text>
</comment>
<dbReference type="OrthoDB" id="6371055at2759"/>